<sequence>MEFKRIREKLKGFAFWNGNAEKGIVQEKGDEEDEVPYGFDSEWMWDISVAIKARPLRTRLQGLQLPEILVQAPSSRSSAVGIPMRAGAGTGPEVAPPLAGLSM</sequence>
<comment type="caution">
    <text evidence="2">The sequence shown here is derived from an EMBL/GenBank/DDBJ whole genome shotgun (WGS) entry which is preliminary data.</text>
</comment>
<gene>
    <name evidence="2" type="ORF">OLEA9_A070631</name>
</gene>
<evidence type="ECO:0000313" key="2">
    <source>
        <dbReference type="EMBL" id="CAA2991986.1"/>
    </source>
</evidence>
<evidence type="ECO:0000256" key="1">
    <source>
        <dbReference type="SAM" id="MobiDB-lite"/>
    </source>
</evidence>
<proteinExistence type="predicted"/>
<keyword evidence="3" id="KW-1185">Reference proteome</keyword>
<feature type="region of interest" description="Disordered" evidence="1">
    <location>
        <begin position="80"/>
        <end position="103"/>
    </location>
</feature>
<reference evidence="2 3" key="1">
    <citation type="submission" date="2019-12" db="EMBL/GenBank/DDBJ databases">
        <authorList>
            <person name="Alioto T."/>
            <person name="Alioto T."/>
            <person name="Gomez Garrido J."/>
        </authorList>
    </citation>
    <scope>NUCLEOTIDE SEQUENCE [LARGE SCALE GENOMIC DNA]</scope>
</reference>
<evidence type="ECO:0000313" key="3">
    <source>
        <dbReference type="Proteomes" id="UP000594638"/>
    </source>
</evidence>
<accession>A0A8S0SJ37</accession>
<dbReference type="Proteomes" id="UP000594638">
    <property type="component" value="Unassembled WGS sequence"/>
</dbReference>
<protein>
    <submittedName>
        <fullName evidence="2">Uncharacterized protein</fullName>
    </submittedName>
</protein>
<dbReference type="AlphaFoldDB" id="A0A8S0SJ37"/>
<organism evidence="2 3">
    <name type="scientific">Olea europaea subsp. europaea</name>
    <dbReference type="NCBI Taxonomy" id="158383"/>
    <lineage>
        <taxon>Eukaryota</taxon>
        <taxon>Viridiplantae</taxon>
        <taxon>Streptophyta</taxon>
        <taxon>Embryophyta</taxon>
        <taxon>Tracheophyta</taxon>
        <taxon>Spermatophyta</taxon>
        <taxon>Magnoliopsida</taxon>
        <taxon>eudicotyledons</taxon>
        <taxon>Gunneridae</taxon>
        <taxon>Pentapetalae</taxon>
        <taxon>asterids</taxon>
        <taxon>lamiids</taxon>
        <taxon>Lamiales</taxon>
        <taxon>Oleaceae</taxon>
        <taxon>Oleeae</taxon>
        <taxon>Olea</taxon>
    </lineage>
</organism>
<name>A0A8S0SJ37_OLEEU</name>
<dbReference type="EMBL" id="CACTIH010005430">
    <property type="protein sequence ID" value="CAA2991986.1"/>
    <property type="molecule type" value="Genomic_DNA"/>
</dbReference>
<dbReference type="Gramene" id="OE9A070631T1">
    <property type="protein sequence ID" value="OE9A070631C1"/>
    <property type="gene ID" value="OE9A070631"/>
</dbReference>